<dbReference type="EMBL" id="UAUI01000011">
    <property type="protein sequence ID" value="SPZ39484.1"/>
    <property type="molecule type" value="Genomic_DNA"/>
</dbReference>
<dbReference type="EC" id="2.8.3.16" evidence="3"/>
<dbReference type="InterPro" id="IPR003673">
    <property type="entry name" value="CoA-Trfase_fam_III"/>
</dbReference>
<dbReference type="PANTHER" id="PTHR48207:SF3">
    <property type="entry name" value="SUCCINATE--HYDROXYMETHYLGLUTARATE COA-TRANSFERASE"/>
    <property type="match status" value="1"/>
</dbReference>
<sequence>MSVSHESTTSTELADLVVVEIGTGLSGAFAARILGDFGAAVTKIEPPGGDPLRDPSWPGGLDGLLFEYLNWNKRSAVLDLGDSLDRDRLRERIRTADIVVTSLDPAQARSLGLTPADLRSWTRQGVVVSVTGFGSDGPYADLAATELIVQALGGVMSISGATEREPVKRGLRQSTYYAGLNAAYAAMAGVYASRTSGESALIDVAVRDCVAAELVMNQSLYAFLGVLQSRPPATADPFGGYPLPCADGFVTVQASTAAPMCRLAELFGEPALTLPRYASKERRTALAGELREILAPHLEAVAARELFVDASKDGFLVGVVQDASQMLGCDQLEARGAFQSFPNIAGHTGDPMRFPASLGRFSGWRETVPTRRAPRLGEESQSTSDVGDAAGAARPGEPALDQLRVLDLSQVFAGPYLGGLLADFGADVVKIESPYRLDQARTDYGGYFDNDPGEDPWNRTSTFQVINRGKRAISLDLKSERGTGIFRRLVAGADIVIENFTPGVLARLGLGYEALRKINPRLIMLSNSGFGSTGPWSGFKAQGTTLEATMGISRYTGYHGGPPMKAGQSYPDFLATWTGLVGVFAALLGRQRTGRGQWIDLGMYELGVSVMPEAILRHQVDGKEYERVGNDEIDALASGVVSCAGDEEWLAFSATTDEQVQRLLRIVSGAAAVRGRDVGTAVAEWTTDLEAAKAARTLQEAGIAAGKVLDARDLLADPQLVHRGFYEVVDGFRDLSPRPIIGRPFTWSGGGIEVRTRGRAPRFAEHTTAVLCDDAGVSPDEVVADSRTGAVALTPKNPLPASANDYSEMLGNRSILSVGGAYSDVVADAVASLCARVPASEKTTAAVATADEHGGAQ</sequence>
<dbReference type="SUPFAM" id="SSF89796">
    <property type="entry name" value="CoA-transferase family III (CaiB/BaiF)"/>
    <property type="match status" value="2"/>
</dbReference>
<feature type="region of interest" description="Disordered" evidence="2">
    <location>
        <begin position="370"/>
        <end position="394"/>
    </location>
</feature>
<name>A0AB38FDA0_RHOWR</name>
<dbReference type="Gene3D" id="3.40.50.10540">
    <property type="entry name" value="Crotonobetainyl-coa:carnitine coa-transferase, domain 1"/>
    <property type="match status" value="2"/>
</dbReference>
<reference evidence="3 4" key="1">
    <citation type="submission" date="2018-06" db="EMBL/GenBank/DDBJ databases">
        <authorList>
            <consortium name="Pathogen Informatics"/>
            <person name="Doyle S."/>
        </authorList>
    </citation>
    <scope>NUCLEOTIDE SEQUENCE [LARGE SCALE GENOMIC DNA]</scope>
    <source>
        <strain evidence="3 4">NCTC13229</strain>
    </source>
</reference>
<evidence type="ECO:0000256" key="1">
    <source>
        <dbReference type="ARBA" id="ARBA00022679"/>
    </source>
</evidence>
<dbReference type="InterPro" id="IPR050483">
    <property type="entry name" value="CoA-transferase_III_domain"/>
</dbReference>
<dbReference type="PANTHER" id="PTHR48207">
    <property type="entry name" value="SUCCINATE--HYDROXYMETHYLGLUTARATE COA-TRANSFERASE"/>
    <property type="match status" value="1"/>
</dbReference>
<dbReference type="Gene3D" id="3.30.1540.10">
    <property type="entry name" value="formyl-coa transferase, domain 3"/>
    <property type="match status" value="2"/>
</dbReference>
<evidence type="ECO:0000313" key="3">
    <source>
        <dbReference type="EMBL" id="SPZ39484.1"/>
    </source>
</evidence>
<organism evidence="3 4">
    <name type="scientific">Rhodococcus wratislaviensis</name>
    <name type="common">Tsukamurella wratislaviensis</name>
    <dbReference type="NCBI Taxonomy" id="44752"/>
    <lineage>
        <taxon>Bacteria</taxon>
        <taxon>Bacillati</taxon>
        <taxon>Actinomycetota</taxon>
        <taxon>Actinomycetes</taxon>
        <taxon>Mycobacteriales</taxon>
        <taxon>Nocardiaceae</taxon>
        <taxon>Rhodococcus</taxon>
    </lineage>
</organism>
<dbReference type="AlphaFoldDB" id="A0AB38FDA0"/>
<comment type="caution">
    <text evidence="3">The sequence shown here is derived from an EMBL/GenBank/DDBJ whole genome shotgun (WGS) entry which is preliminary data.</text>
</comment>
<dbReference type="GO" id="GO:0033608">
    <property type="term" value="F:formyl-CoA transferase activity"/>
    <property type="evidence" value="ECO:0007669"/>
    <property type="project" value="UniProtKB-EC"/>
</dbReference>
<accession>A0AB38FDA0</accession>
<proteinExistence type="predicted"/>
<dbReference type="InterPro" id="IPR023606">
    <property type="entry name" value="CoA-Trfase_III_dom_1_sf"/>
</dbReference>
<dbReference type="InterPro" id="IPR044855">
    <property type="entry name" value="CoA-Trfase_III_dom3_sf"/>
</dbReference>
<keyword evidence="1 3" id="KW-0808">Transferase</keyword>
<dbReference type="Pfam" id="PF02515">
    <property type="entry name" value="CoA_transf_3"/>
    <property type="match status" value="2"/>
</dbReference>
<evidence type="ECO:0000256" key="2">
    <source>
        <dbReference type="SAM" id="MobiDB-lite"/>
    </source>
</evidence>
<dbReference type="Proteomes" id="UP000251211">
    <property type="component" value="Unassembled WGS sequence"/>
</dbReference>
<protein>
    <submittedName>
        <fullName evidence="3">CoA-transferase family iii</fullName>
        <ecNumber evidence="3">2.8.3.16</ecNumber>
    </submittedName>
</protein>
<evidence type="ECO:0000313" key="4">
    <source>
        <dbReference type="Proteomes" id="UP000251211"/>
    </source>
</evidence>
<gene>
    <name evidence="3" type="primary">frc_13</name>
    <name evidence="3" type="ORF">NCTC13229_02963</name>
</gene>
<dbReference type="RefSeq" id="WP_160118514.1">
    <property type="nucleotide sequence ID" value="NZ_QTTP01000001.1"/>
</dbReference>